<feature type="transmembrane region" description="Helical" evidence="7">
    <location>
        <begin position="38"/>
        <end position="57"/>
    </location>
</feature>
<evidence type="ECO:0000259" key="8">
    <source>
        <dbReference type="PROSITE" id="PS50850"/>
    </source>
</evidence>
<dbReference type="OrthoDB" id="8953821at2"/>
<comment type="subcellular location">
    <subcellularLocation>
        <location evidence="1">Cell membrane</location>
        <topology evidence="1">Multi-pass membrane protein</topology>
    </subcellularLocation>
</comment>
<sequence>MSQQHSGLEPHGGTASAADTATARRASIAAFVGTAMEWYDFFLFTTAAALVFNVEFFTNENAFVAAMASFATLAVGFVARPIGGLLFGALGDRIGRRRVLLITVIGIGVVTALIGALPTYGQIGVLAPTLLVILRFAQGLAVGGEWSGAVTFSIEHAPEGQRARYAAIPQLGSPIGTILSSGGFFLVSALSSEQFFMDWGWRIPFLFAIPLLIVSVIIREHMEESPEFTRLEEAQELSEQPIREVFRTSWRQILIGAMVAFTGVGGFYVVTTFIVSYGKTTLGLNANLLLFAAMVAAVCEFVVLWIGGRIGMRVGAVRVAIVGSVLSLALAFPVFLLVTTRQPALVVLGMVIGVVAVSIPYAAQGAIMADLFPARLRLSGVSISMNIASLISGFLPMIATALVAGQGGAWWPVAVLLVVVAGLTLVGSMLAPRRSAVLEPAA</sequence>
<feature type="transmembrane region" description="Helical" evidence="7">
    <location>
        <begin position="344"/>
        <end position="363"/>
    </location>
</feature>
<gene>
    <name evidence="9" type="ORF">F8O02_01905</name>
</gene>
<organism evidence="9 10">
    <name type="scientific">Pseudoclavibacter caeni</name>
    <dbReference type="NCBI Taxonomy" id="908846"/>
    <lineage>
        <taxon>Bacteria</taxon>
        <taxon>Bacillati</taxon>
        <taxon>Actinomycetota</taxon>
        <taxon>Actinomycetes</taxon>
        <taxon>Micrococcales</taxon>
        <taxon>Microbacteriaceae</taxon>
        <taxon>Pseudoclavibacter</taxon>
    </lineage>
</organism>
<dbReference type="GO" id="GO:0005886">
    <property type="term" value="C:plasma membrane"/>
    <property type="evidence" value="ECO:0007669"/>
    <property type="project" value="UniProtKB-SubCell"/>
</dbReference>
<dbReference type="PANTHER" id="PTHR43045">
    <property type="entry name" value="SHIKIMATE TRANSPORTER"/>
    <property type="match status" value="1"/>
</dbReference>
<keyword evidence="5 7" id="KW-1133">Transmembrane helix</keyword>
<evidence type="ECO:0000313" key="9">
    <source>
        <dbReference type="EMBL" id="KAB1633705.1"/>
    </source>
</evidence>
<dbReference type="GO" id="GO:0022857">
    <property type="term" value="F:transmembrane transporter activity"/>
    <property type="evidence" value="ECO:0007669"/>
    <property type="project" value="InterPro"/>
</dbReference>
<feature type="transmembrane region" description="Helical" evidence="7">
    <location>
        <begin position="319"/>
        <end position="338"/>
    </location>
</feature>
<keyword evidence="2" id="KW-0813">Transport</keyword>
<feature type="transmembrane region" description="Helical" evidence="7">
    <location>
        <begin position="199"/>
        <end position="218"/>
    </location>
</feature>
<dbReference type="PANTHER" id="PTHR43045:SF1">
    <property type="entry name" value="SHIKIMATE TRANSPORTER"/>
    <property type="match status" value="1"/>
</dbReference>
<keyword evidence="6 7" id="KW-0472">Membrane</keyword>
<keyword evidence="3" id="KW-1003">Cell membrane</keyword>
<keyword evidence="10" id="KW-1185">Reference proteome</keyword>
<dbReference type="InterPro" id="IPR036259">
    <property type="entry name" value="MFS_trans_sf"/>
</dbReference>
<dbReference type="InterPro" id="IPR005828">
    <property type="entry name" value="MFS_sugar_transport-like"/>
</dbReference>
<dbReference type="Gene3D" id="1.20.1250.20">
    <property type="entry name" value="MFS general substrate transporter like domains"/>
    <property type="match status" value="2"/>
</dbReference>
<feature type="transmembrane region" description="Helical" evidence="7">
    <location>
        <begin position="383"/>
        <end position="403"/>
    </location>
</feature>
<dbReference type="EMBL" id="WBKA01000001">
    <property type="protein sequence ID" value="KAB1633705.1"/>
    <property type="molecule type" value="Genomic_DNA"/>
</dbReference>
<dbReference type="RefSeq" id="WP_158035542.1">
    <property type="nucleotide sequence ID" value="NZ_BAAAZV010000018.1"/>
</dbReference>
<comment type="caution">
    <text evidence="9">The sequence shown here is derived from an EMBL/GenBank/DDBJ whole genome shotgun (WGS) entry which is preliminary data.</text>
</comment>
<proteinExistence type="predicted"/>
<feature type="transmembrane region" description="Helical" evidence="7">
    <location>
        <begin position="165"/>
        <end position="187"/>
    </location>
</feature>
<feature type="transmembrane region" description="Helical" evidence="7">
    <location>
        <begin position="253"/>
        <end position="276"/>
    </location>
</feature>
<reference evidence="9 10" key="1">
    <citation type="submission" date="2019-09" db="EMBL/GenBank/DDBJ databases">
        <title>Phylogeny of genus Pseudoclavibacter and closely related genus.</title>
        <authorList>
            <person name="Li Y."/>
        </authorList>
    </citation>
    <scope>NUCLEOTIDE SEQUENCE [LARGE SCALE GENOMIC DNA]</scope>
    <source>
        <strain evidence="9 10">JCM 16921</strain>
    </source>
</reference>
<feature type="transmembrane region" description="Helical" evidence="7">
    <location>
        <begin position="409"/>
        <end position="431"/>
    </location>
</feature>
<evidence type="ECO:0000256" key="5">
    <source>
        <dbReference type="ARBA" id="ARBA00022989"/>
    </source>
</evidence>
<dbReference type="InterPro" id="IPR020846">
    <property type="entry name" value="MFS_dom"/>
</dbReference>
<evidence type="ECO:0000256" key="6">
    <source>
        <dbReference type="ARBA" id="ARBA00023136"/>
    </source>
</evidence>
<feature type="transmembrane region" description="Helical" evidence="7">
    <location>
        <begin position="288"/>
        <end position="307"/>
    </location>
</feature>
<evidence type="ECO:0000256" key="4">
    <source>
        <dbReference type="ARBA" id="ARBA00022692"/>
    </source>
</evidence>
<protein>
    <submittedName>
        <fullName evidence="9">MHS family MFS transporter</fullName>
    </submittedName>
</protein>
<evidence type="ECO:0000313" key="10">
    <source>
        <dbReference type="Proteomes" id="UP000481339"/>
    </source>
</evidence>
<evidence type="ECO:0000256" key="1">
    <source>
        <dbReference type="ARBA" id="ARBA00004651"/>
    </source>
</evidence>
<evidence type="ECO:0000256" key="7">
    <source>
        <dbReference type="SAM" id="Phobius"/>
    </source>
</evidence>
<dbReference type="Pfam" id="PF00083">
    <property type="entry name" value="Sugar_tr"/>
    <property type="match status" value="1"/>
</dbReference>
<dbReference type="SUPFAM" id="SSF103473">
    <property type="entry name" value="MFS general substrate transporter"/>
    <property type="match status" value="1"/>
</dbReference>
<accession>A0A7C8BPU4</accession>
<evidence type="ECO:0000256" key="3">
    <source>
        <dbReference type="ARBA" id="ARBA00022475"/>
    </source>
</evidence>
<dbReference type="PROSITE" id="PS50850">
    <property type="entry name" value="MFS"/>
    <property type="match status" value="1"/>
</dbReference>
<dbReference type="Proteomes" id="UP000481339">
    <property type="component" value="Unassembled WGS sequence"/>
</dbReference>
<dbReference type="AlphaFoldDB" id="A0A7C8BPU4"/>
<name>A0A7C8BPU4_9MICO</name>
<dbReference type="CDD" id="cd17369">
    <property type="entry name" value="MFS_ShiA_like"/>
    <property type="match status" value="1"/>
</dbReference>
<evidence type="ECO:0000256" key="2">
    <source>
        <dbReference type="ARBA" id="ARBA00022448"/>
    </source>
</evidence>
<keyword evidence="4 7" id="KW-0812">Transmembrane</keyword>
<feature type="transmembrane region" description="Helical" evidence="7">
    <location>
        <begin position="99"/>
        <end position="117"/>
    </location>
</feature>
<feature type="transmembrane region" description="Helical" evidence="7">
    <location>
        <begin position="63"/>
        <end position="87"/>
    </location>
</feature>
<feature type="domain" description="Major facilitator superfamily (MFS) profile" evidence="8">
    <location>
        <begin position="26"/>
        <end position="436"/>
    </location>
</feature>